<proteinExistence type="predicted"/>
<protein>
    <submittedName>
        <fullName evidence="2">Uncharacterized protein</fullName>
    </submittedName>
</protein>
<organism evidence="2">
    <name type="scientific">marine metagenome</name>
    <dbReference type="NCBI Taxonomy" id="408172"/>
    <lineage>
        <taxon>unclassified sequences</taxon>
        <taxon>metagenomes</taxon>
        <taxon>ecological metagenomes</taxon>
    </lineage>
</organism>
<feature type="region of interest" description="Disordered" evidence="1">
    <location>
        <begin position="159"/>
        <end position="187"/>
    </location>
</feature>
<dbReference type="AlphaFoldDB" id="A0A382TXC1"/>
<name>A0A382TXC1_9ZZZZ</name>
<sequence>IYEGWQRDDDGGITLHFGYLNRNYREQPHVAIGPENYFSPGGPDRGQPSYFYPRTHRFQFSVRVPSDMGTAFENGVVWTVTHNGSEQRAIGWLQPEWEIDEDTIIKNTGIGIGRAKAEWYANEPPQLSVGAVHETVHIGDSLRLTAVVSDDELPARLNPGPVVEKNLTTGSPKGRTLMDVPALRPPNGAPGVPDNIEWYQRPRPPRNGLSVHWVVYRGPAGAVISPADFQRAVSEDEAEPGGTQARRYPSVGPRSQVSTALAGDGWTSATFEATVTFSESGLYTLRAYASDGMRLTPA</sequence>
<reference evidence="2" key="1">
    <citation type="submission" date="2018-05" db="EMBL/GenBank/DDBJ databases">
        <authorList>
            <person name="Lanie J.A."/>
            <person name="Ng W.-L."/>
            <person name="Kazmierczak K.M."/>
            <person name="Andrzejewski T.M."/>
            <person name="Davidsen T.M."/>
            <person name="Wayne K.J."/>
            <person name="Tettelin H."/>
            <person name="Glass J.I."/>
            <person name="Rusch D."/>
            <person name="Podicherti R."/>
            <person name="Tsui H.-C.T."/>
            <person name="Winkler M.E."/>
        </authorList>
    </citation>
    <scope>NUCLEOTIDE SEQUENCE</scope>
</reference>
<feature type="region of interest" description="Disordered" evidence="1">
    <location>
        <begin position="231"/>
        <end position="256"/>
    </location>
</feature>
<evidence type="ECO:0000313" key="2">
    <source>
        <dbReference type="EMBL" id="SVD26078.1"/>
    </source>
</evidence>
<evidence type="ECO:0000256" key="1">
    <source>
        <dbReference type="SAM" id="MobiDB-lite"/>
    </source>
</evidence>
<feature type="non-terminal residue" evidence="2">
    <location>
        <position position="1"/>
    </location>
</feature>
<feature type="non-terminal residue" evidence="2">
    <location>
        <position position="298"/>
    </location>
</feature>
<accession>A0A382TXC1</accession>
<gene>
    <name evidence="2" type="ORF">METZ01_LOCUS378932</name>
</gene>
<dbReference type="EMBL" id="UINC01139497">
    <property type="protein sequence ID" value="SVD26078.1"/>
    <property type="molecule type" value="Genomic_DNA"/>
</dbReference>